<evidence type="ECO:0000313" key="2">
    <source>
        <dbReference type="EMBL" id="KAH0545870.1"/>
    </source>
</evidence>
<name>A0AAV7I4G3_COTGL</name>
<proteinExistence type="predicted"/>
<protein>
    <submittedName>
        <fullName evidence="2">Uncharacterized protein</fullName>
    </submittedName>
</protein>
<dbReference type="Proteomes" id="UP000826195">
    <property type="component" value="Unassembled WGS sequence"/>
</dbReference>
<dbReference type="AlphaFoldDB" id="A0AAV7I4G3"/>
<feature type="signal peptide" evidence="1">
    <location>
        <begin position="1"/>
        <end position="18"/>
    </location>
</feature>
<evidence type="ECO:0000256" key="1">
    <source>
        <dbReference type="SAM" id="SignalP"/>
    </source>
</evidence>
<reference evidence="2 3" key="1">
    <citation type="journal article" date="2021" name="J. Hered.">
        <title>A chromosome-level genome assembly of the parasitoid wasp, Cotesia glomerata (Hymenoptera: Braconidae).</title>
        <authorList>
            <person name="Pinto B.J."/>
            <person name="Weis J.J."/>
            <person name="Gamble T."/>
            <person name="Ode P.J."/>
            <person name="Paul R."/>
            <person name="Zaspel J.M."/>
        </authorList>
    </citation>
    <scope>NUCLEOTIDE SEQUENCE [LARGE SCALE GENOMIC DNA]</scope>
    <source>
        <strain evidence="2">CgM1</strain>
    </source>
</reference>
<organism evidence="2 3">
    <name type="scientific">Cotesia glomerata</name>
    <name type="common">Lepidopteran parasitic wasp</name>
    <name type="synonym">Apanteles glomeratus</name>
    <dbReference type="NCBI Taxonomy" id="32391"/>
    <lineage>
        <taxon>Eukaryota</taxon>
        <taxon>Metazoa</taxon>
        <taxon>Ecdysozoa</taxon>
        <taxon>Arthropoda</taxon>
        <taxon>Hexapoda</taxon>
        <taxon>Insecta</taxon>
        <taxon>Pterygota</taxon>
        <taxon>Neoptera</taxon>
        <taxon>Endopterygota</taxon>
        <taxon>Hymenoptera</taxon>
        <taxon>Apocrita</taxon>
        <taxon>Ichneumonoidea</taxon>
        <taxon>Braconidae</taxon>
        <taxon>Microgastrinae</taxon>
        <taxon>Cotesia</taxon>
    </lineage>
</organism>
<comment type="caution">
    <text evidence="2">The sequence shown here is derived from an EMBL/GenBank/DDBJ whole genome shotgun (WGS) entry which is preliminary data.</text>
</comment>
<gene>
    <name evidence="2" type="ORF">KQX54_003823</name>
</gene>
<evidence type="ECO:0000313" key="3">
    <source>
        <dbReference type="Proteomes" id="UP000826195"/>
    </source>
</evidence>
<feature type="chain" id="PRO_5043686776" evidence="1">
    <location>
        <begin position="19"/>
        <end position="104"/>
    </location>
</feature>
<sequence length="104" mass="11443">MKMFKLLIICLCIYGATSTPTILYSKPTINVEEHQIPAGSDVESLVEKSSDSKPGMSTQFKLPGTNNNAEKIQVYPQYLPGTENLAEKALPEPVIRQIGHSTHN</sequence>
<keyword evidence="3" id="KW-1185">Reference proteome</keyword>
<dbReference type="EMBL" id="JAHXZJ010002237">
    <property type="protein sequence ID" value="KAH0545870.1"/>
    <property type="molecule type" value="Genomic_DNA"/>
</dbReference>
<keyword evidence="1" id="KW-0732">Signal</keyword>
<accession>A0AAV7I4G3</accession>